<dbReference type="EMBL" id="ML769544">
    <property type="protein sequence ID" value="KAE9394731.1"/>
    <property type="molecule type" value="Genomic_DNA"/>
</dbReference>
<name>A0A6A4H9K1_9AGAR</name>
<accession>A0A6A4H9K1</accession>
<sequence>MGSRGGTNAQVADEIVHHCRIMAYNGRSNLLEEKRAVHQAYSACWGGCAGDVDDDPDFYDVSQAVRDRVQVCMELMDELPEEELVKVMKALKTYKGPLDGEDMVGEHHRPSRRASPRNATTLLQRKKFIRGIYDEYNSEDPEIPKEVQSRLDSIHFLLSNLSKGFLQDVRKEFKKSSGYYGSATDTNKELTQGLYDHCQKLAEGGADLEDEEGIVEGIYKQCYRE</sequence>
<reference evidence="1" key="1">
    <citation type="journal article" date="2019" name="Environ. Microbiol.">
        <title>Fungal ecological strategies reflected in gene transcription - a case study of two litter decomposers.</title>
        <authorList>
            <person name="Barbi F."/>
            <person name="Kohler A."/>
            <person name="Barry K."/>
            <person name="Baskaran P."/>
            <person name="Daum C."/>
            <person name="Fauchery L."/>
            <person name="Ihrmark K."/>
            <person name="Kuo A."/>
            <person name="LaButti K."/>
            <person name="Lipzen A."/>
            <person name="Morin E."/>
            <person name="Grigoriev I.V."/>
            <person name="Henrissat B."/>
            <person name="Lindahl B."/>
            <person name="Martin F."/>
        </authorList>
    </citation>
    <scope>NUCLEOTIDE SEQUENCE</scope>
    <source>
        <strain evidence="1">JB14</strain>
    </source>
</reference>
<proteinExistence type="predicted"/>
<gene>
    <name evidence="1" type="ORF">BT96DRAFT_923330</name>
</gene>
<keyword evidence="2" id="KW-1185">Reference proteome</keyword>
<evidence type="ECO:0000313" key="1">
    <source>
        <dbReference type="EMBL" id="KAE9394731.1"/>
    </source>
</evidence>
<evidence type="ECO:0000313" key="2">
    <source>
        <dbReference type="Proteomes" id="UP000799118"/>
    </source>
</evidence>
<protein>
    <submittedName>
        <fullName evidence="1">Uncharacterized protein</fullName>
    </submittedName>
</protein>
<dbReference type="Proteomes" id="UP000799118">
    <property type="component" value="Unassembled WGS sequence"/>
</dbReference>
<organism evidence="1 2">
    <name type="scientific">Gymnopus androsaceus JB14</name>
    <dbReference type="NCBI Taxonomy" id="1447944"/>
    <lineage>
        <taxon>Eukaryota</taxon>
        <taxon>Fungi</taxon>
        <taxon>Dikarya</taxon>
        <taxon>Basidiomycota</taxon>
        <taxon>Agaricomycotina</taxon>
        <taxon>Agaricomycetes</taxon>
        <taxon>Agaricomycetidae</taxon>
        <taxon>Agaricales</taxon>
        <taxon>Marasmiineae</taxon>
        <taxon>Omphalotaceae</taxon>
        <taxon>Gymnopus</taxon>
    </lineage>
</organism>
<dbReference type="AlphaFoldDB" id="A0A6A4H9K1"/>